<sequence>MVNRAAVPDTGKEIAAEFSEKNVTFMAAGIAYNAFLSLAPILVVLLVVVSTVGGGLEQRVVELSQESLPGPIADIVAEVFQGGAGDPAASVVGFIVLIWGTLKIFRGLDTAFSEIYETTAESSFTGKLVDGLIVLAAVVVAIVATIGVTALFARLANVIPYIGMVTPLVLVFGLVAAFLPMYYRFPDTDVGWRYVVPGAAFAAVGWAAFQALFQVYLTFTGGSSDSLFGGVVVVITWLYFSGLVLLAGAVINAVLGGHTTEKVDNTEAADDGDESAAAFETRLKTEMNADEFAAYLHNLRAALAGSGGEKQSTTGADDADRYPGPDDSVTVTEQSKSEDDERELSITLRWQATVDESKNQADITDD</sequence>
<comment type="subcellular location">
    <subcellularLocation>
        <location evidence="1">Cell membrane</location>
        <topology evidence="1">Multi-pass membrane protein</topology>
    </subcellularLocation>
</comment>
<reference evidence="8" key="1">
    <citation type="submission" date="2017-11" db="EMBL/GenBank/DDBJ databases">
        <authorList>
            <person name="Kajale S.C."/>
            <person name="Sharma A."/>
        </authorList>
    </citation>
    <scope>NUCLEOTIDE SEQUENCE</scope>
    <source>
        <strain evidence="8">LS1_42</strain>
    </source>
</reference>
<gene>
    <name evidence="8" type="ORF">CV102_14845</name>
</gene>
<evidence type="ECO:0000256" key="3">
    <source>
        <dbReference type="ARBA" id="ARBA00022692"/>
    </source>
</evidence>
<keyword evidence="9" id="KW-1185">Reference proteome</keyword>
<dbReference type="EMBL" id="PHNJ01000007">
    <property type="protein sequence ID" value="TYL37991.1"/>
    <property type="molecule type" value="Genomic_DNA"/>
</dbReference>
<evidence type="ECO:0000256" key="7">
    <source>
        <dbReference type="SAM" id="Phobius"/>
    </source>
</evidence>
<evidence type="ECO:0000256" key="5">
    <source>
        <dbReference type="ARBA" id="ARBA00023136"/>
    </source>
</evidence>
<dbReference type="Pfam" id="PF03631">
    <property type="entry name" value="Virul_fac_BrkB"/>
    <property type="match status" value="1"/>
</dbReference>
<dbReference type="PANTHER" id="PTHR30213:SF0">
    <property type="entry name" value="UPF0761 MEMBRANE PROTEIN YIHY"/>
    <property type="match status" value="1"/>
</dbReference>
<dbReference type="OrthoDB" id="204872at2157"/>
<dbReference type="GO" id="GO:0005886">
    <property type="term" value="C:plasma membrane"/>
    <property type="evidence" value="ECO:0007669"/>
    <property type="project" value="UniProtKB-SubCell"/>
</dbReference>
<dbReference type="PANTHER" id="PTHR30213">
    <property type="entry name" value="INNER MEMBRANE PROTEIN YHJD"/>
    <property type="match status" value="1"/>
</dbReference>
<dbReference type="RefSeq" id="WP_148858766.1">
    <property type="nucleotide sequence ID" value="NZ_PHNJ01000007.1"/>
</dbReference>
<feature type="transmembrane region" description="Helical" evidence="7">
    <location>
        <begin position="159"/>
        <end position="182"/>
    </location>
</feature>
<feature type="transmembrane region" description="Helical" evidence="7">
    <location>
        <begin position="132"/>
        <end position="153"/>
    </location>
</feature>
<feature type="transmembrane region" description="Helical" evidence="7">
    <location>
        <begin position="228"/>
        <end position="255"/>
    </location>
</feature>
<evidence type="ECO:0000313" key="8">
    <source>
        <dbReference type="EMBL" id="TYL37991.1"/>
    </source>
</evidence>
<organism evidence="8 9">
    <name type="scientific">Natronococcus pandeyae</name>
    <dbReference type="NCBI Taxonomy" id="2055836"/>
    <lineage>
        <taxon>Archaea</taxon>
        <taxon>Methanobacteriati</taxon>
        <taxon>Methanobacteriota</taxon>
        <taxon>Stenosarchaea group</taxon>
        <taxon>Halobacteria</taxon>
        <taxon>Halobacteriales</taxon>
        <taxon>Natrialbaceae</taxon>
        <taxon>Natronococcus</taxon>
    </lineage>
</organism>
<feature type="transmembrane region" description="Helical" evidence="7">
    <location>
        <begin position="30"/>
        <end position="49"/>
    </location>
</feature>
<dbReference type="AlphaFoldDB" id="A0A8J8Q028"/>
<dbReference type="InterPro" id="IPR017039">
    <property type="entry name" value="Virul_fac_BrkB"/>
</dbReference>
<protein>
    <submittedName>
        <fullName evidence="8">YihY/virulence factor BrkB family protein</fullName>
    </submittedName>
</protein>
<dbReference type="NCBIfam" id="TIGR00765">
    <property type="entry name" value="yihY_not_rbn"/>
    <property type="match status" value="1"/>
</dbReference>
<keyword evidence="5 7" id="KW-0472">Membrane</keyword>
<proteinExistence type="predicted"/>
<name>A0A8J8Q028_9EURY</name>
<keyword evidence="2" id="KW-1003">Cell membrane</keyword>
<comment type="caution">
    <text evidence="8">The sequence shown here is derived from an EMBL/GenBank/DDBJ whole genome shotgun (WGS) entry which is preliminary data.</text>
</comment>
<keyword evidence="3 7" id="KW-0812">Transmembrane</keyword>
<keyword evidence="4 7" id="KW-1133">Transmembrane helix</keyword>
<accession>A0A8J8Q028</accession>
<feature type="region of interest" description="Disordered" evidence="6">
    <location>
        <begin position="306"/>
        <end position="366"/>
    </location>
</feature>
<evidence type="ECO:0000256" key="2">
    <source>
        <dbReference type="ARBA" id="ARBA00022475"/>
    </source>
</evidence>
<evidence type="ECO:0000256" key="1">
    <source>
        <dbReference type="ARBA" id="ARBA00004651"/>
    </source>
</evidence>
<evidence type="ECO:0000256" key="4">
    <source>
        <dbReference type="ARBA" id="ARBA00022989"/>
    </source>
</evidence>
<feature type="transmembrane region" description="Helical" evidence="7">
    <location>
        <begin position="194"/>
        <end position="216"/>
    </location>
</feature>
<evidence type="ECO:0000256" key="6">
    <source>
        <dbReference type="SAM" id="MobiDB-lite"/>
    </source>
</evidence>
<evidence type="ECO:0000313" key="9">
    <source>
        <dbReference type="Proteomes" id="UP000766904"/>
    </source>
</evidence>
<dbReference type="Proteomes" id="UP000766904">
    <property type="component" value="Unassembled WGS sequence"/>
</dbReference>